<evidence type="ECO:0008006" key="5">
    <source>
        <dbReference type="Google" id="ProtNLM"/>
    </source>
</evidence>
<dbReference type="OrthoDB" id="6964592at2"/>
<reference evidence="3 4" key="1">
    <citation type="submission" date="2017-08" db="EMBL/GenBank/DDBJ databases">
        <title>Genomic and metabolic characterisation of spoilage-associated Pseudomonas species.</title>
        <authorList>
            <person name="Stanborough T."/>
            <person name="Fegan N."/>
            <person name="Powell S.M."/>
            <person name="Singh T."/>
            <person name="Tamplin M.L."/>
            <person name="Chandry P.S."/>
        </authorList>
    </citation>
    <scope>NUCLEOTIDE SEQUENCE [LARGE SCALE GENOMIC DNA]</scope>
    <source>
        <strain evidence="3 4">F1801</strain>
    </source>
</reference>
<proteinExistence type="predicted"/>
<keyword evidence="2" id="KW-0808">Transferase</keyword>
<dbReference type="GO" id="GO:0032259">
    <property type="term" value="P:methylation"/>
    <property type="evidence" value="ECO:0007669"/>
    <property type="project" value="UniProtKB-KW"/>
</dbReference>
<evidence type="ECO:0000313" key="3">
    <source>
        <dbReference type="EMBL" id="PAA14348.1"/>
    </source>
</evidence>
<dbReference type="SUPFAM" id="SSF53335">
    <property type="entry name" value="S-adenosyl-L-methionine-dependent methyltransferases"/>
    <property type="match status" value="1"/>
</dbReference>
<dbReference type="PROSITE" id="PS00092">
    <property type="entry name" value="N6_MTASE"/>
    <property type="match status" value="1"/>
</dbReference>
<dbReference type="Gene3D" id="3.40.50.150">
    <property type="entry name" value="Vaccinia Virus protein VP39"/>
    <property type="match status" value="1"/>
</dbReference>
<evidence type="ECO:0000256" key="2">
    <source>
        <dbReference type="ARBA" id="ARBA00022679"/>
    </source>
</evidence>
<keyword evidence="1" id="KW-0489">Methyltransferase</keyword>
<dbReference type="GO" id="GO:0003676">
    <property type="term" value="F:nucleic acid binding"/>
    <property type="evidence" value="ECO:0007669"/>
    <property type="project" value="InterPro"/>
</dbReference>
<gene>
    <name evidence="3" type="ORF">CJU81_06150</name>
</gene>
<name>A0A267AP32_PSEFR</name>
<dbReference type="EMBL" id="NQKQ01000004">
    <property type="protein sequence ID" value="PAA14348.1"/>
    <property type="molecule type" value="Genomic_DNA"/>
</dbReference>
<dbReference type="InterPro" id="IPR002052">
    <property type="entry name" value="DNA_methylase_N6_adenine_CS"/>
</dbReference>
<dbReference type="Proteomes" id="UP000215861">
    <property type="component" value="Unassembled WGS sequence"/>
</dbReference>
<dbReference type="InterPro" id="IPR029063">
    <property type="entry name" value="SAM-dependent_MTases_sf"/>
</dbReference>
<comment type="caution">
    <text evidence="3">The sequence shown here is derived from an EMBL/GenBank/DDBJ whole genome shotgun (WGS) entry which is preliminary data.</text>
</comment>
<evidence type="ECO:0000313" key="4">
    <source>
        <dbReference type="Proteomes" id="UP000215861"/>
    </source>
</evidence>
<organism evidence="3 4">
    <name type="scientific">Pseudomonas fragi</name>
    <dbReference type="NCBI Taxonomy" id="296"/>
    <lineage>
        <taxon>Bacteria</taxon>
        <taxon>Pseudomonadati</taxon>
        <taxon>Pseudomonadota</taxon>
        <taxon>Gammaproteobacteria</taxon>
        <taxon>Pseudomonadales</taxon>
        <taxon>Pseudomonadaceae</taxon>
        <taxon>Pseudomonas</taxon>
    </lineage>
</organism>
<sequence length="294" mass="33204">MNDLNKQIESLRKTIFKIYENRADSDSTNQDDSFKLFVKAALNCQLQLFIARYKRYGLSEAETVQCIVIRHQIFDITQKQMDDCDTSSLTNALLQYVEIVASNPPYTDVLSFLLESIMLAGKRANRLEQFLTPPWLAECLAELMPIQNTDKPFKLGEICCGAGTLLLAPLALMMNRNPRHAKNATVIANDIDPIMCCTTALQVITNTVVHDVDLCEFTQHCSDVITEWTEGKLYPIRFKTPAKVFEARERIRQKKLRECGYYDLVDEPVNVKESPLIEARAATASELVGAGSSR</sequence>
<dbReference type="GO" id="GO:0008168">
    <property type="term" value="F:methyltransferase activity"/>
    <property type="evidence" value="ECO:0007669"/>
    <property type="project" value="UniProtKB-KW"/>
</dbReference>
<evidence type="ECO:0000256" key="1">
    <source>
        <dbReference type="ARBA" id="ARBA00022603"/>
    </source>
</evidence>
<accession>A0A267AP32</accession>
<dbReference type="AlphaFoldDB" id="A0A267AP32"/>
<protein>
    <recommendedName>
        <fullName evidence="5">DNA methylase adenine-specific domain-containing protein</fullName>
    </recommendedName>
</protein>
<dbReference type="RefSeq" id="WP_095035921.1">
    <property type="nucleotide sequence ID" value="NZ_NQKQ01000004.1"/>
</dbReference>